<comment type="caution">
    <text evidence="10">The sequence shown here is derived from an EMBL/GenBank/DDBJ whole genome shotgun (WGS) entry which is preliminary data.</text>
</comment>
<dbReference type="OrthoDB" id="297496at2759"/>
<dbReference type="EMBL" id="LIAE01006262">
    <property type="protein sequence ID" value="PAV92138.1"/>
    <property type="molecule type" value="Genomic_DNA"/>
</dbReference>
<dbReference type="STRING" id="2018661.A0A2A2M111"/>
<feature type="transmembrane region" description="Helical" evidence="8">
    <location>
        <begin position="95"/>
        <end position="117"/>
    </location>
</feature>
<dbReference type="AlphaFoldDB" id="A0A2A2M111"/>
<accession>A0A2A2M111</accession>
<organism evidence="10 11">
    <name type="scientific">Diploscapter pachys</name>
    <dbReference type="NCBI Taxonomy" id="2018661"/>
    <lineage>
        <taxon>Eukaryota</taxon>
        <taxon>Metazoa</taxon>
        <taxon>Ecdysozoa</taxon>
        <taxon>Nematoda</taxon>
        <taxon>Chromadorea</taxon>
        <taxon>Rhabditida</taxon>
        <taxon>Rhabditina</taxon>
        <taxon>Rhabditomorpha</taxon>
        <taxon>Rhabditoidea</taxon>
        <taxon>Rhabditidae</taxon>
        <taxon>Diploscapter</taxon>
    </lineage>
</organism>
<evidence type="ECO:0000256" key="2">
    <source>
        <dbReference type="ARBA" id="ARBA00022448"/>
    </source>
</evidence>
<keyword evidence="3 8" id="KW-0812">Transmembrane</keyword>
<reference evidence="10 11" key="1">
    <citation type="journal article" date="2017" name="Curr. Biol.">
        <title>Genome architecture and evolution of a unichromosomal asexual nematode.</title>
        <authorList>
            <person name="Fradin H."/>
            <person name="Zegar C."/>
            <person name="Gutwein M."/>
            <person name="Lucas J."/>
            <person name="Kovtun M."/>
            <person name="Corcoran D."/>
            <person name="Baugh L.R."/>
            <person name="Kiontke K."/>
            <person name="Gunsalus K."/>
            <person name="Fitch D.H."/>
            <person name="Piano F."/>
        </authorList>
    </citation>
    <scope>NUCLEOTIDE SEQUENCE [LARGE SCALE GENOMIC DNA]</scope>
    <source>
        <strain evidence="10">PF1309</strain>
    </source>
</reference>
<dbReference type="GO" id="GO:0015271">
    <property type="term" value="F:outward rectifier potassium channel activity"/>
    <property type="evidence" value="ECO:0007669"/>
    <property type="project" value="TreeGrafter"/>
</dbReference>
<feature type="transmembrane region" description="Helical" evidence="8">
    <location>
        <begin position="12"/>
        <end position="33"/>
    </location>
</feature>
<dbReference type="Pfam" id="PF07885">
    <property type="entry name" value="Ion_trans_2"/>
    <property type="match status" value="2"/>
</dbReference>
<dbReference type="PANTHER" id="PTHR11003:SF98">
    <property type="entry name" value="POTASSIUM CHANNEL DOMAIN-CONTAINING PROTEIN"/>
    <property type="match status" value="1"/>
</dbReference>
<dbReference type="Proteomes" id="UP000218231">
    <property type="component" value="Unassembled WGS sequence"/>
</dbReference>
<evidence type="ECO:0000256" key="1">
    <source>
        <dbReference type="ARBA" id="ARBA00004141"/>
    </source>
</evidence>
<dbReference type="GO" id="GO:0005886">
    <property type="term" value="C:plasma membrane"/>
    <property type="evidence" value="ECO:0007669"/>
    <property type="project" value="TreeGrafter"/>
</dbReference>
<comment type="subcellular location">
    <subcellularLocation>
        <location evidence="1">Membrane</location>
        <topology evidence="1">Multi-pass membrane protein</topology>
    </subcellularLocation>
</comment>
<evidence type="ECO:0000256" key="7">
    <source>
        <dbReference type="ARBA" id="ARBA00023303"/>
    </source>
</evidence>
<dbReference type="Gene3D" id="1.10.287.70">
    <property type="match status" value="1"/>
</dbReference>
<name>A0A2A2M111_9BILA</name>
<keyword evidence="2" id="KW-0813">Transport</keyword>
<dbReference type="InterPro" id="IPR013099">
    <property type="entry name" value="K_chnl_dom"/>
</dbReference>
<keyword evidence="4 8" id="KW-1133">Transmembrane helix</keyword>
<keyword evidence="6 8" id="KW-0472">Membrane</keyword>
<protein>
    <recommendedName>
        <fullName evidence="9">Potassium channel domain-containing protein</fullName>
    </recommendedName>
</protein>
<feature type="domain" description="Potassium channel" evidence="9">
    <location>
        <begin position="7"/>
        <end position="40"/>
    </location>
</feature>
<evidence type="ECO:0000256" key="8">
    <source>
        <dbReference type="SAM" id="Phobius"/>
    </source>
</evidence>
<evidence type="ECO:0000313" key="11">
    <source>
        <dbReference type="Proteomes" id="UP000218231"/>
    </source>
</evidence>
<keyword evidence="7" id="KW-0407">Ion channel</keyword>
<dbReference type="GO" id="GO:0022841">
    <property type="term" value="F:potassium ion leak channel activity"/>
    <property type="evidence" value="ECO:0007669"/>
    <property type="project" value="TreeGrafter"/>
</dbReference>
<keyword evidence="5" id="KW-0406">Ion transport</keyword>
<dbReference type="SUPFAM" id="SSF81324">
    <property type="entry name" value="Voltage-gated potassium channels"/>
    <property type="match status" value="1"/>
</dbReference>
<dbReference type="PANTHER" id="PTHR11003">
    <property type="entry name" value="POTASSIUM CHANNEL, SUBFAMILY K"/>
    <property type="match status" value="1"/>
</dbReference>
<evidence type="ECO:0000256" key="4">
    <source>
        <dbReference type="ARBA" id="ARBA00022989"/>
    </source>
</evidence>
<keyword evidence="11" id="KW-1185">Reference proteome</keyword>
<evidence type="ECO:0000256" key="3">
    <source>
        <dbReference type="ARBA" id="ARBA00022692"/>
    </source>
</evidence>
<evidence type="ECO:0000313" key="10">
    <source>
        <dbReference type="EMBL" id="PAV92138.1"/>
    </source>
</evidence>
<evidence type="ECO:0000259" key="9">
    <source>
        <dbReference type="Pfam" id="PF07885"/>
    </source>
</evidence>
<dbReference type="InterPro" id="IPR003280">
    <property type="entry name" value="2pore_dom_K_chnl"/>
</dbReference>
<gene>
    <name evidence="10" type="ORF">WR25_26408</name>
</gene>
<evidence type="ECO:0000256" key="6">
    <source>
        <dbReference type="ARBA" id="ARBA00023136"/>
    </source>
</evidence>
<feature type="domain" description="Potassium channel" evidence="9">
    <location>
        <begin position="105"/>
        <end position="140"/>
    </location>
</feature>
<proteinExistence type="predicted"/>
<evidence type="ECO:0000256" key="5">
    <source>
        <dbReference type="ARBA" id="ARBA00023065"/>
    </source>
</evidence>
<dbReference type="GO" id="GO:0030322">
    <property type="term" value="P:stabilization of membrane potential"/>
    <property type="evidence" value="ECO:0007669"/>
    <property type="project" value="TreeGrafter"/>
</dbReference>
<sequence length="144" mass="16230">MPTRFAVPTTFWGRVACIVFALFGIPLLLVTIADMGKFLSEFLSMLYKQYRSSESSPDESQSTIANLQNLIRARAGSLNLHEMDSESNDSADDELHIPVFMVLLVLLSYTAIGGFLFKEWEGLEYFQAFYFCFITMATVGENVL</sequence>